<accession>A0A1I4ECG1</accession>
<evidence type="ECO:0000313" key="2">
    <source>
        <dbReference type="Proteomes" id="UP000323300"/>
    </source>
</evidence>
<sequence>RSLIGTVAGFKSEWWPVFDRNGGRLHVGIRNADLTTGGSPKDIGLPTEFEGAELVGRVLVNLNEPVATVWQFDGTSFAEFVGDGVYALVQAPRGGESGIEVNHGVVLGLPMFLTGAPKPTIRFQAVAQQLGSGTSLDVVPGGKGQVPWPGSETVHIIPPEYPICATSREQVDPGELVTLEATGFRRENEGVHVILGDELVAQGSLDSTGSAKIDFKVPSNTRHGLRLVTIGVDGSALTADCALQVGPIEGRATGGIK</sequence>
<dbReference type="AlphaFoldDB" id="A0A1I4ECG1"/>
<gene>
    <name evidence="1" type="ORF">SAMN04488498_12387</name>
</gene>
<reference evidence="1 2" key="1">
    <citation type="submission" date="2016-10" db="EMBL/GenBank/DDBJ databases">
        <authorList>
            <person name="Varghese N."/>
            <person name="Submissions S."/>
        </authorList>
    </citation>
    <scope>NUCLEOTIDE SEQUENCE [LARGE SCALE GENOMIC DNA]</scope>
    <source>
        <strain evidence="1 2">DSM 21822</strain>
    </source>
</reference>
<dbReference type="Proteomes" id="UP000323300">
    <property type="component" value="Unassembled WGS sequence"/>
</dbReference>
<keyword evidence="2" id="KW-1185">Reference proteome</keyword>
<evidence type="ECO:0000313" key="1">
    <source>
        <dbReference type="EMBL" id="SFL01871.1"/>
    </source>
</evidence>
<dbReference type="EMBL" id="FOSL01000023">
    <property type="protein sequence ID" value="SFL01871.1"/>
    <property type="molecule type" value="Genomic_DNA"/>
</dbReference>
<protein>
    <submittedName>
        <fullName evidence="1">Uncharacterized protein</fullName>
    </submittedName>
</protein>
<organism evidence="1 2">
    <name type="scientific">Neomesorhizobium albiziae</name>
    <dbReference type="NCBI Taxonomy" id="335020"/>
    <lineage>
        <taxon>Bacteria</taxon>
        <taxon>Pseudomonadati</taxon>
        <taxon>Pseudomonadota</taxon>
        <taxon>Alphaproteobacteria</taxon>
        <taxon>Hyphomicrobiales</taxon>
        <taxon>Phyllobacteriaceae</taxon>
        <taxon>Neomesorhizobium</taxon>
    </lineage>
</organism>
<feature type="non-terminal residue" evidence="1">
    <location>
        <position position="1"/>
    </location>
</feature>
<proteinExistence type="predicted"/>
<name>A0A1I4ECG1_9HYPH</name>